<keyword evidence="1" id="KW-1133">Transmembrane helix</keyword>
<accession>A0ABU5NEI3</accession>
<reference evidence="2 3" key="1">
    <citation type="submission" date="2023-03" db="EMBL/GenBank/DDBJ databases">
        <title>Host association and intracellularity evolved multiple times independently in the Rickettsiales.</title>
        <authorList>
            <person name="Castelli M."/>
            <person name="Nardi T."/>
            <person name="Gammuto L."/>
            <person name="Bellinzona G."/>
            <person name="Sabaneyeva E."/>
            <person name="Potekhin A."/>
            <person name="Serra V."/>
            <person name="Petroni G."/>
            <person name="Sassera D."/>
        </authorList>
    </citation>
    <scope>NUCLEOTIDE SEQUENCE [LARGE SCALE GENOMIC DNA]</scope>
    <source>
        <strain evidence="2 3">Sr 2-6</strain>
    </source>
</reference>
<keyword evidence="3" id="KW-1185">Reference proteome</keyword>
<comment type="caution">
    <text evidence="2">The sequence shown here is derived from an EMBL/GenBank/DDBJ whole genome shotgun (WGS) entry which is preliminary data.</text>
</comment>
<sequence>MTPNKLCELPLCSYIIIRLFVQFKLRIGEIQKIALYKFIITVLIVLIWSATESYAGAWLPEVGTYNLYFSHSILDARSRKIRNMRKEAFIDMQNEIQKLGMVKNLIYKKASDLKRELLNSELRNIEQINRDIDLLKQESSELTSFSDESSSYFELEYGLAEDHSFGTKIGYKTDKFADLNSGDTSKTRYGREIDIFYKYKFFDNESLVAIIRPKIHFSTYDKQKSLGYSDFELLIGHSRIKKNYGAYFECGIIARKYYGSIIGNNSIGYVLSMQEGIKFGRGFTVSNYTEYEKAKFVNILYRRTIYDQVSIAKEITFDSLGLNCFTAQVGYFWKGSLVDRFYTVSGPIFSVWLNL</sequence>
<organism evidence="2 3">
    <name type="scientific">Candidatus Megaera venefica</name>
    <dbReference type="NCBI Taxonomy" id="2055910"/>
    <lineage>
        <taxon>Bacteria</taxon>
        <taxon>Pseudomonadati</taxon>
        <taxon>Pseudomonadota</taxon>
        <taxon>Alphaproteobacteria</taxon>
        <taxon>Rickettsiales</taxon>
        <taxon>Rickettsiaceae</taxon>
        <taxon>Candidatus Megaera</taxon>
    </lineage>
</organism>
<dbReference type="EMBL" id="JARJFB010000185">
    <property type="protein sequence ID" value="MEA0971592.1"/>
    <property type="molecule type" value="Genomic_DNA"/>
</dbReference>
<evidence type="ECO:0000256" key="1">
    <source>
        <dbReference type="SAM" id="Phobius"/>
    </source>
</evidence>
<proteinExistence type="predicted"/>
<name>A0ABU5NEI3_9RICK</name>
<evidence type="ECO:0000313" key="3">
    <source>
        <dbReference type="Proteomes" id="UP001291687"/>
    </source>
</evidence>
<keyword evidence="1" id="KW-0812">Transmembrane</keyword>
<evidence type="ECO:0000313" key="2">
    <source>
        <dbReference type="EMBL" id="MEA0971592.1"/>
    </source>
</evidence>
<feature type="transmembrane region" description="Helical" evidence="1">
    <location>
        <begin position="33"/>
        <end position="51"/>
    </location>
</feature>
<gene>
    <name evidence="2" type="ORF">Megvenef_01575</name>
</gene>
<keyword evidence="1" id="KW-0472">Membrane</keyword>
<protein>
    <submittedName>
        <fullName evidence="2">Uncharacterized protein</fullName>
    </submittedName>
</protein>
<dbReference type="Proteomes" id="UP001291687">
    <property type="component" value="Unassembled WGS sequence"/>
</dbReference>